<dbReference type="OrthoDB" id="6921389at2759"/>
<dbReference type="Pfam" id="PF00348">
    <property type="entry name" value="polyprenyl_synt"/>
    <property type="match status" value="1"/>
</dbReference>
<dbReference type="AlphaFoldDB" id="A0A1W0XCT6"/>
<keyword evidence="3" id="KW-0808">Transferase</keyword>
<dbReference type="SFLD" id="SFLDS00005">
    <property type="entry name" value="Isoprenoid_Synthase_Type_I"/>
    <property type="match status" value="1"/>
</dbReference>
<sequence>MPESNFRVEKSVMEDSIRNGMDGGDRDETNRILLEPYTYIVQMPGKQIRSKLVQAFNLWMKIPEDKLMIISEVMQMLHNASLLVDDIEDSSTLRRGLPVAHHIYGVPSTINSANYVYFLALEKMLTLGHPEAPMVFTQQLLELHRGQGLEIYWRDHYRCPTEEEYKKMVIQKTGGLFMLAIRLMQLFSTCKADFRPLTEILGLMFQIRDDYCNLVDADYADSKSYCEDLTEGKFSFPIIHGIRSEYPASSISNVVRQRTEDVNVKKYCVDCLTKLGSLEYTKTYLKELDNRARGLIADLGGNDVLLKFLDDTYVVKSVISDAPK</sequence>
<dbReference type="InterPro" id="IPR033749">
    <property type="entry name" value="Polyprenyl_synt_CS"/>
</dbReference>
<dbReference type="EMBL" id="MTYJ01000003">
    <property type="protein sequence ID" value="OQV25172.1"/>
    <property type="molecule type" value="Genomic_DNA"/>
</dbReference>
<gene>
    <name evidence="4" type="ORF">BV898_00861</name>
</gene>
<keyword evidence="1" id="KW-0479">Metal-binding</keyword>
<keyword evidence="2" id="KW-0460">Magnesium</keyword>
<accession>A0A1W0XCT6</accession>
<dbReference type="GO" id="GO:0008299">
    <property type="term" value="P:isoprenoid biosynthetic process"/>
    <property type="evidence" value="ECO:0007669"/>
    <property type="project" value="InterPro"/>
</dbReference>
<dbReference type="PROSITE" id="PS00723">
    <property type="entry name" value="POLYPRENYL_SYNTHASE_1"/>
    <property type="match status" value="1"/>
</dbReference>
<proteinExistence type="inferred from homology"/>
<name>A0A1W0XCT6_HYPEX</name>
<dbReference type="PANTHER" id="PTHR12001">
    <property type="entry name" value="GERANYLGERANYL PYROPHOSPHATE SYNTHASE"/>
    <property type="match status" value="1"/>
</dbReference>
<dbReference type="GO" id="GO:0004659">
    <property type="term" value="F:prenyltransferase activity"/>
    <property type="evidence" value="ECO:0007669"/>
    <property type="project" value="InterPro"/>
</dbReference>
<dbReference type="CDD" id="cd00685">
    <property type="entry name" value="Trans_IPPS_HT"/>
    <property type="match status" value="1"/>
</dbReference>
<dbReference type="PANTHER" id="PTHR12001:SF44">
    <property type="entry name" value="GERANYLGERANYL PYROPHOSPHATE SYNTHASE"/>
    <property type="match status" value="1"/>
</dbReference>
<comment type="similarity">
    <text evidence="3">Belongs to the FPP/GGPP synthase family.</text>
</comment>
<keyword evidence="5" id="KW-1185">Reference proteome</keyword>
<evidence type="ECO:0000256" key="2">
    <source>
        <dbReference type="ARBA" id="ARBA00022842"/>
    </source>
</evidence>
<dbReference type="InterPro" id="IPR008949">
    <property type="entry name" value="Isoprenoid_synthase_dom_sf"/>
</dbReference>
<evidence type="ECO:0000313" key="5">
    <source>
        <dbReference type="Proteomes" id="UP000192578"/>
    </source>
</evidence>
<dbReference type="GO" id="GO:0046872">
    <property type="term" value="F:metal ion binding"/>
    <property type="evidence" value="ECO:0007669"/>
    <property type="project" value="UniProtKB-KW"/>
</dbReference>
<protein>
    <submittedName>
        <fullName evidence="4">Geranylgeranyl pyrophosphate synthase</fullName>
    </submittedName>
</protein>
<evidence type="ECO:0000256" key="1">
    <source>
        <dbReference type="ARBA" id="ARBA00022723"/>
    </source>
</evidence>
<dbReference type="Proteomes" id="UP000192578">
    <property type="component" value="Unassembled WGS sequence"/>
</dbReference>
<dbReference type="InterPro" id="IPR000092">
    <property type="entry name" value="Polyprenyl_synt"/>
</dbReference>
<comment type="caution">
    <text evidence="4">The sequence shown here is derived from an EMBL/GenBank/DDBJ whole genome shotgun (WGS) entry which is preliminary data.</text>
</comment>
<dbReference type="SFLD" id="SFLDG01017">
    <property type="entry name" value="Polyprenyl_Transferase_Like"/>
    <property type="match status" value="1"/>
</dbReference>
<evidence type="ECO:0000256" key="3">
    <source>
        <dbReference type="RuleBase" id="RU004466"/>
    </source>
</evidence>
<dbReference type="PROSITE" id="PS00444">
    <property type="entry name" value="POLYPRENYL_SYNTHASE_2"/>
    <property type="match status" value="1"/>
</dbReference>
<organism evidence="4 5">
    <name type="scientific">Hypsibius exemplaris</name>
    <name type="common">Freshwater tardigrade</name>
    <dbReference type="NCBI Taxonomy" id="2072580"/>
    <lineage>
        <taxon>Eukaryota</taxon>
        <taxon>Metazoa</taxon>
        <taxon>Ecdysozoa</taxon>
        <taxon>Tardigrada</taxon>
        <taxon>Eutardigrada</taxon>
        <taxon>Parachela</taxon>
        <taxon>Hypsibioidea</taxon>
        <taxon>Hypsibiidae</taxon>
        <taxon>Hypsibius</taxon>
    </lineage>
</organism>
<dbReference type="Gene3D" id="1.10.600.10">
    <property type="entry name" value="Farnesyl Diphosphate Synthase"/>
    <property type="match status" value="1"/>
</dbReference>
<dbReference type="GO" id="GO:0042811">
    <property type="term" value="P:pheromone biosynthetic process"/>
    <property type="evidence" value="ECO:0007669"/>
    <property type="project" value="UniProtKB-ARBA"/>
</dbReference>
<reference evidence="5" key="1">
    <citation type="submission" date="2017-01" db="EMBL/GenBank/DDBJ databases">
        <title>Comparative genomics of anhydrobiosis in the tardigrade Hypsibius dujardini.</title>
        <authorList>
            <person name="Yoshida Y."/>
            <person name="Koutsovoulos G."/>
            <person name="Laetsch D."/>
            <person name="Stevens L."/>
            <person name="Kumar S."/>
            <person name="Horikawa D."/>
            <person name="Ishino K."/>
            <person name="Komine S."/>
            <person name="Tomita M."/>
            <person name="Blaxter M."/>
            <person name="Arakawa K."/>
        </authorList>
    </citation>
    <scope>NUCLEOTIDE SEQUENCE [LARGE SCALE GENOMIC DNA]</scope>
    <source>
        <strain evidence="5">Z151</strain>
    </source>
</reference>
<evidence type="ECO:0000313" key="4">
    <source>
        <dbReference type="EMBL" id="OQV25172.1"/>
    </source>
</evidence>
<dbReference type="SUPFAM" id="SSF48576">
    <property type="entry name" value="Terpenoid synthases"/>
    <property type="match status" value="1"/>
</dbReference>